<comment type="caution">
    <text evidence="2">The sequence shown here is derived from an EMBL/GenBank/DDBJ whole genome shotgun (WGS) entry which is preliminary data.</text>
</comment>
<dbReference type="InterPro" id="IPR036388">
    <property type="entry name" value="WH-like_DNA-bd_sf"/>
</dbReference>
<dbReference type="Proteomes" id="UP001596147">
    <property type="component" value="Unassembled WGS sequence"/>
</dbReference>
<dbReference type="SUPFAM" id="SSF88659">
    <property type="entry name" value="Sigma3 and sigma4 domains of RNA polymerase sigma factors"/>
    <property type="match status" value="1"/>
</dbReference>
<dbReference type="RefSeq" id="WP_382353174.1">
    <property type="nucleotide sequence ID" value="NZ_JBHSMC010000020.1"/>
</dbReference>
<dbReference type="InterPro" id="IPR000943">
    <property type="entry name" value="RNA_pol_sigma70"/>
</dbReference>
<protein>
    <submittedName>
        <fullName evidence="2">Sigma factor-like helix-turn-helix DNA-binding protein</fullName>
    </submittedName>
</protein>
<dbReference type="InterPro" id="IPR013324">
    <property type="entry name" value="RNA_pol_sigma_r3/r4-like"/>
</dbReference>
<reference evidence="3" key="1">
    <citation type="journal article" date="2019" name="Int. J. Syst. Evol. Microbiol.">
        <title>The Global Catalogue of Microorganisms (GCM) 10K type strain sequencing project: providing services to taxonomists for standard genome sequencing and annotation.</title>
        <authorList>
            <consortium name="The Broad Institute Genomics Platform"/>
            <consortium name="The Broad Institute Genome Sequencing Center for Infectious Disease"/>
            <person name="Wu L."/>
            <person name="Ma J."/>
        </authorList>
    </citation>
    <scope>NUCLEOTIDE SEQUENCE [LARGE SCALE GENOMIC DNA]</scope>
    <source>
        <strain evidence="3">CGMCC 1.12237</strain>
    </source>
</reference>
<dbReference type="Gene3D" id="1.10.10.10">
    <property type="entry name" value="Winged helix-like DNA-binding domain superfamily/Winged helix DNA-binding domain"/>
    <property type="match status" value="1"/>
</dbReference>
<dbReference type="PRINTS" id="PR00046">
    <property type="entry name" value="SIGMA70FCT"/>
</dbReference>
<keyword evidence="3" id="KW-1185">Reference proteome</keyword>
<feature type="domain" description="RNA polymerase sigma-70 region 4" evidence="1">
    <location>
        <begin position="428"/>
        <end position="469"/>
    </location>
</feature>
<gene>
    <name evidence="2" type="ORF">ACFPM4_14620</name>
</gene>
<dbReference type="Pfam" id="PF04545">
    <property type="entry name" value="Sigma70_r4"/>
    <property type="match status" value="1"/>
</dbReference>
<dbReference type="InterPro" id="IPR007630">
    <property type="entry name" value="RNA_pol_sigma70_r4"/>
</dbReference>
<evidence type="ECO:0000259" key="1">
    <source>
        <dbReference type="Pfam" id="PF04545"/>
    </source>
</evidence>
<dbReference type="EMBL" id="JBHSMC010000020">
    <property type="protein sequence ID" value="MFC5465963.1"/>
    <property type="molecule type" value="Genomic_DNA"/>
</dbReference>
<proteinExistence type="predicted"/>
<name>A0ABW0LJX9_9BACI</name>
<dbReference type="CDD" id="cd06171">
    <property type="entry name" value="Sigma70_r4"/>
    <property type="match status" value="1"/>
</dbReference>
<evidence type="ECO:0000313" key="2">
    <source>
        <dbReference type="EMBL" id="MFC5465963.1"/>
    </source>
</evidence>
<dbReference type="SUPFAM" id="SSF47789">
    <property type="entry name" value="C-terminal domain of RNA polymerase alpha subunit"/>
    <property type="match status" value="1"/>
</dbReference>
<sequence length="1091" mass="128750">MNEYILIPSYIDNVQDIHSQYLNVFFRDVEIIERKIPLNEIRNVYIKDRELFFKIVDELSLRGFQFISKKTNNILPTINPDFSSYISVIENNNMFLDINFQQYGLSGFAQRFMVENDLFFNHIPLKGFQYFNASLNLIELENEFRLAGFEIQHNEGGNEKSVIPPLKIQHSSNYSTDSVNHSNEENVASVPIEWVFRDNIYRSFKRFCKQKNLEDLNDIREEHLNQFKEMRGIGTYKFNKVIEVLDQYKNADNADKVLSLEELPSRNNSLPDFNSFALYVPVKDVFYERKYVKWMNHCKQNKIKTIGDITWEHIVDFSQLTGVGKKRIDQVIEALEEFDKETKENASSVFSAGYIFPYIKEHELPDIFSMVNIDGVGSGLPAIKMYEIEGKPISEIKANSDLKLYELYQKLQKLMQPREIFSNFKKNKMTARDQLIIQNRFVEEKTLEEMGEAIGVTRERARQIEKKFVSKFKNYLESKQLPLILSLMYPNKKFIFSTVLLELLGEEHSDIIALLKFHPNMMNYLPDIDSFFFNMEEKNEFVEKINDFLEDLPDIFKLSEYQSRIHEFLNFDSQINFETIFESYGLIHYGKFYSRYKLRMTHVLDFIFKYYISGPLKLDEAGINHLRQLALEHFDYQLSDSDRTVDARLRDSKHVLLVEKNTFEWFDPESIEPSLIDSISTYIKDRFNEIEVVNVEEIYLGLQHVMENYHISSKLHLYSLIKYFLEDEFIVGKGNTLNIYRDSSEKLAIEERLVMTIENLGGTTTKDEIEKQLNWQRYKIDLGISKSKQILPWGKNTVKLFSHLLITDEEREELNKLIESCFEKGYTTSSILFENMLFNRKLAPFIQKNGIDHNQKIASLVKSLYPFIKGHLNFLYYEGSKFTNFEEVLVHHFKNEATRSEIQAFIMKHGYKELMVSILITSIVEKDLFTEIDLGLYYPTSKFQISEDAIEALTQYIETQMKDKAYLSLNLLEGYRTVLPSVDFRWNPFSMKSVLIKNGYRQIQKIYQDYRYDMIIIVSEKSKIKSFEELVHFILFHEYQGNLHESDVYDFLANKGILRKRDSIYEKVLPYEIKNDGTLIKVDEIGMVKLK</sequence>
<accession>A0ABW0LJX9</accession>
<evidence type="ECO:0000313" key="3">
    <source>
        <dbReference type="Proteomes" id="UP001596147"/>
    </source>
</evidence>
<organism evidence="2 3">
    <name type="scientific">Lederbergia graminis</name>
    <dbReference type="NCBI Taxonomy" id="735518"/>
    <lineage>
        <taxon>Bacteria</taxon>
        <taxon>Bacillati</taxon>
        <taxon>Bacillota</taxon>
        <taxon>Bacilli</taxon>
        <taxon>Bacillales</taxon>
        <taxon>Bacillaceae</taxon>
        <taxon>Lederbergia</taxon>
    </lineage>
</organism>